<evidence type="ECO:0000256" key="4">
    <source>
        <dbReference type="ARBA" id="ARBA00022525"/>
    </source>
</evidence>
<dbReference type="PANTHER" id="PTHR45742:SF2">
    <property type="entry name" value="COMPLEMENT COMPONENT C7"/>
    <property type="match status" value="1"/>
</dbReference>
<dbReference type="InterPro" id="IPR048825">
    <property type="entry name" value="C7_KAZAL"/>
</dbReference>
<evidence type="ECO:0000256" key="14">
    <source>
        <dbReference type="ARBA" id="ARBA00023157"/>
    </source>
</evidence>
<dbReference type="InterPro" id="IPR048827">
    <property type="entry name" value="C7_FIM2_N"/>
</dbReference>
<evidence type="ECO:0000256" key="15">
    <source>
        <dbReference type="ARBA" id="ARBA00023180"/>
    </source>
</evidence>
<dbReference type="GO" id="GO:0006958">
    <property type="term" value="P:complement activation, classical pathway"/>
    <property type="evidence" value="ECO:0007669"/>
    <property type="project" value="UniProtKB-KW"/>
</dbReference>
<keyword evidence="12" id="KW-0473">Membrane attack complex</keyword>
<evidence type="ECO:0000256" key="11">
    <source>
        <dbReference type="ARBA" id="ARBA00022875"/>
    </source>
</evidence>
<keyword evidence="24" id="KW-1185">Reference proteome</keyword>
<organism evidence="23 24">
    <name type="scientific">Fukomys damarensis</name>
    <name type="common">Damaraland mole rat</name>
    <name type="synonym">Cryptomys damarensis</name>
    <dbReference type="NCBI Taxonomy" id="885580"/>
    <lineage>
        <taxon>Eukaryota</taxon>
        <taxon>Metazoa</taxon>
        <taxon>Chordata</taxon>
        <taxon>Craniata</taxon>
        <taxon>Vertebrata</taxon>
        <taxon>Euteleostomi</taxon>
        <taxon>Mammalia</taxon>
        <taxon>Eutheria</taxon>
        <taxon>Euarchontoglires</taxon>
        <taxon>Glires</taxon>
        <taxon>Rodentia</taxon>
        <taxon>Hystricomorpha</taxon>
        <taxon>Bathyergidae</taxon>
        <taxon>Fukomys</taxon>
    </lineage>
</organism>
<keyword evidence="11" id="KW-0180">Complement pathway</keyword>
<feature type="domain" description="Sushi" evidence="21">
    <location>
        <begin position="680"/>
        <end position="739"/>
    </location>
</feature>
<comment type="function">
    <text evidence="18">Component of the membrane attack complex (MAC), a multiprotein complex activated by the complement cascade, which inserts into a target cell membrane and forms a pore, leading to target cell membrane rupture and cell lysis. The MAC is initiated by proteolytic cleavage of C5 into complement C5b in response to the classical, alternative, lectin and GZMK complement pathways. The complement pathways consist in a cascade of proteins that leads to phagocytosis and breakdown of pathogens and signaling that strengthens the adaptive immune system. C7 serves as a membrane anchor. During MAC assembly, associates with C5b and C6 to form the C5b-7 complex, a key lipophilic precursor of the MAC complex, which associates with the outer leaflet and reduces the energy for membrane bending.</text>
</comment>
<dbReference type="InterPro" id="IPR036383">
    <property type="entry name" value="TSP1_rpt_sf"/>
</dbReference>
<dbReference type="InterPro" id="IPR040729">
    <property type="entry name" value="Kazal_3"/>
</dbReference>
<dbReference type="Pfam" id="PF00090">
    <property type="entry name" value="TSP_1"/>
    <property type="match status" value="2"/>
</dbReference>
<dbReference type="InterPro" id="IPR003884">
    <property type="entry name" value="FacI_MAC"/>
</dbReference>
<comment type="subcellular location">
    <subcellularLocation>
        <location evidence="2">Secreted</location>
    </subcellularLocation>
    <subcellularLocation>
        <location evidence="1">Target cell membrane</location>
    </subcellularLocation>
</comment>
<evidence type="ECO:0000256" key="1">
    <source>
        <dbReference type="ARBA" id="ARBA00004175"/>
    </source>
</evidence>
<reference evidence="23 24" key="1">
    <citation type="submission" date="2013-11" db="EMBL/GenBank/DDBJ databases">
        <title>The Damaraland mole rat (Fukomys damarensis) genome and evolution of African mole rats.</title>
        <authorList>
            <person name="Gladyshev V.N."/>
            <person name="Fang X."/>
        </authorList>
    </citation>
    <scope>NUCLEOTIDE SEQUENCE [LARGE SCALE GENOMIC DNA]</scope>
    <source>
        <tissue evidence="23">Liver</tissue>
    </source>
</reference>
<dbReference type="GO" id="GO:0031640">
    <property type="term" value="P:killing of cells of another organism"/>
    <property type="evidence" value="ECO:0007669"/>
    <property type="project" value="UniProtKB-KW"/>
</dbReference>
<dbReference type="CDD" id="cd00112">
    <property type="entry name" value="LDLa"/>
    <property type="match status" value="1"/>
</dbReference>
<dbReference type="PRINTS" id="PR01705">
    <property type="entry name" value="TSP1REPEAT"/>
</dbReference>
<dbReference type="PROSITE" id="PS00279">
    <property type="entry name" value="MACPF_1"/>
    <property type="match status" value="1"/>
</dbReference>
<dbReference type="PANTHER" id="PTHR45742">
    <property type="entry name" value="COMPLEMENT COMPONENT C6"/>
    <property type="match status" value="1"/>
</dbReference>
<accession>A0A091DAL0</accession>
<keyword evidence="4" id="KW-0964">Secreted</keyword>
<dbReference type="PROSITE" id="PS01209">
    <property type="entry name" value="LDLRA_1"/>
    <property type="match status" value="1"/>
</dbReference>
<feature type="disulfide bond" evidence="20">
    <location>
        <begin position="710"/>
        <end position="737"/>
    </location>
</feature>
<evidence type="ECO:0000256" key="5">
    <source>
        <dbReference type="ARBA" id="ARBA00022537"/>
    </source>
</evidence>
<keyword evidence="7 20" id="KW-0768">Sushi</keyword>
<keyword evidence="9" id="KW-0204">Cytolysis</keyword>
<dbReference type="Pfam" id="PF21330">
    <property type="entry name" value="Kazal_C7"/>
    <property type="match status" value="1"/>
</dbReference>
<dbReference type="CDD" id="cd00033">
    <property type="entry name" value="CCP"/>
    <property type="match status" value="2"/>
</dbReference>
<keyword evidence="5" id="KW-1052">Target cell membrane</keyword>
<dbReference type="Proteomes" id="UP000028990">
    <property type="component" value="Unassembled WGS sequence"/>
</dbReference>
<evidence type="ECO:0000256" key="3">
    <source>
        <dbReference type="ARBA" id="ARBA00009214"/>
    </source>
</evidence>
<dbReference type="InterPro" id="IPR000884">
    <property type="entry name" value="TSP1_rpt"/>
</dbReference>
<dbReference type="PROSITE" id="PS50923">
    <property type="entry name" value="SUSHI"/>
    <property type="match status" value="2"/>
</dbReference>
<dbReference type="Gene3D" id="3.30.60.30">
    <property type="match status" value="2"/>
</dbReference>
<dbReference type="SMART" id="SM00457">
    <property type="entry name" value="MACPF"/>
    <property type="match status" value="1"/>
</dbReference>
<dbReference type="GO" id="GO:0045087">
    <property type="term" value="P:innate immune response"/>
    <property type="evidence" value="ECO:0007669"/>
    <property type="project" value="UniProtKB-KW"/>
</dbReference>
<dbReference type="SMART" id="SM00032">
    <property type="entry name" value="CCP"/>
    <property type="match status" value="2"/>
</dbReference>
<feature type="domain" description="Sushi" evidence="21">
    <location>
        <begin position="740"/>
        <end position="801"/>
    </location>
</feature>
<proteinExistence type="inferred from homology"/>
<dbReference type="InterPro" id="IPR001862">
    <property type="entry name" value="MAC_perforin"/>
</dbReference>
<evidence type="ECO:0000256" key="6">
    <source>
        <dbReference type="ARBA" id="ARBA00022588"/>
    </source>
</evidence>
<dbReference type="STRING" id="885580.ENSFDAP00000008068"/>
<dbReference type="eggNOG" id="ENOG502QU3G">
    <property type="taxonomic scope" value="Eukaryota"/>
</dbReference>
<keyword evidence="8" id="KW-0677">Repeat</keyword>
<evidence type="ECO:0000313" key="24">
    <source>
        <dbReference type="Proteomes" id="UP000028990"/>
    </source>
</evidence>
<evidence type="ECO:0000256" key="10">
    <source>
        <dbReference type="ARBA" id="ARBA00022859"/>
    </source>
</evidence>
<evidence type="ECO:0000256" key="8">
    <source>
        <dbReference type="ARBA" id="ARBA00022737"/>
    </source>
</evidence>
<dbReference type="InterPro" id="IPR002172">
    <property type="entry name" value="LDrepeatLR_classA_rpt"/>
</dbReference>
<dbReference type="FunFam" id="2.20.100.10:FF:000001">
    <property type="entry name" value="semaphorin-5A isoform X1"/>
    <property type="match status" value="1"/>
</dbReference>
<dbReference type="Pfam" id="PF21284">
    <property type="entry name" value="C7_FIM2_N"/>
    <property type="match status" value="1"/>
</dbReference>
<dbReference type="Gene3D" id="2.10.70.10">
    <property type="entry name" value="Complement Module, domain 1"/>
    <property type="match status" value="2"/>
</dbReference>
<dbReference type="PROSITE" id="PS51412">
    <property type="entry name" value="MACPF_2"/>
    <property type="match status" value="1"/>
</dbReference>
<evidence type="ECO:0000256" key="17">
    <source>
        <dbReference type="ARBA" id="ARBA00073222"/>
    </source>
</evidence>
<evidence type="ECO:0000259" key="21">
    <source>
        <dbReference type="PROSITE" id="PS50923"/>
    </source>
</evidence>
<dbReference type="InterPro" id="IPR023415">
    <property type="entry name" value="LDLR_class-A_CS"/>
</dbReference>
<evidence type="ECO:0000256" key="19">
    <source>
        <dbReference type="ARBA" id="ARBA00093478"/>
    </source>
</evidence>
<protein>
    <recommendedName>
        <fullName evidence="17">Complement component C7</fullName>
    </recommendedName>
</protein>
<dbReference type="FunFam" id="2.10.70.10:FF:000075">
    <property type="entry name" value="Complement component C7"/>
    <property type="match status" value="1"/>
</dbReference>
<evidence type="ECO:0000313" key="23">
    <source>
        <dbReference type="EMBL" id="KFO29154.1"/>
    </source>
</evidence>
<feature type="domain" description="MACPF" evidence="22">
    <location>
        <begin position="234"/>
        <end position="567"/>
    </location>
</feature>
<dbReference type="SUPFAM" id="SSF82895">
    <property type="entry name" value="TSP-1 type 1 repeat"/>
    <property type="match status" value="2"/>
</dbReference>
<dbReference type="EMBL" id="KN122625">
    <property type="protein sequence ID" value="KFO29154.1"/>
    <property type="molecule type" value="Genomic_DNA"/>
</dbReference>
<gene>
    <name evidence="23" type="ORF">H920_09437</name>
</gene>
<dbReference type="GO" id="GO:0005576">
    <property type="term" value="C:extracellular region"/>
    <property type="evidence" value="ECO:0007669"/>
    <property type="project" value="UniProtKB-SubCell"/>
</dbReference>
<keyword evidence="16" id="KW-1053">Target membrane</keyword>
<evidence type="ECO:0000256" key="12">
    <source>
        <dbReference type="ARBA" id="ARBA00023058"/>
    </source>
</evidence>
<dbReference type="GO" id="GO:0044218">
    <property type="term" value="C:other organism cell membrane"/>
    <property type="evidence" value="ECO:0007669"/>
    <property type="project" value="UniProtKB-KW"/>
</dbReference>
<dbReference type="Pfam" id="PF18434">
    <property type="entry name" value="Kazal_3"/>
    <property type="match status" value="1"/>
</dbReference>
<dbReference type="InterPro" id="IPR020864">
    <property type="entry name" value="MACPF"/>
</dbReference>
<evidence type="ECO:0000256" key="9">
    <source>
        <dbReference type="ARBA" id="ARBA00022852"/>
    </source>
</evidence>
<dbReference type="InterPro" id="IPR035976">
    <property type="entry name" value="Sushi/SCR/CCP_sf"/>
</dbReference>
<keyword evidence="15" id="KW-0325">Glycoprotein</keyword>
<sequence>MVLFRYQSSSSAATSNTYPNLRAGEAEGEPACWSLPAVENLPDLQRGQFPPSDLDVFSNMKENISEEFLTIFVCSSCALACLSTYFQWTIRPCDSASLPVNCQWNLYGPWSECSGCTKIQIRRRSVAVYGQYGGQPCAGSAFEIQPCEPTQGCPTEEGCGQRFRCFSGHECSNNSATNDTHERGHSELLQNVARIIDNCVKREGQCISKSLVCNGDSDCEEDGADEDRCEDAESRLSCDTDHPPPNIELTGNGYNALTGQFRNRVINTKSFGGQCRKVFSADGKDFYRLSGNILSYTFQVKVNNDFNYEFYESSWSYIKHTSTKHTSSSDRRSFFRSSSSVSHSYASDLNKEYKEKNYHLLVIQNTVEVAQFINNNPEVLQLAEPFWKELSYLPSLYDYSAYRRLIDQYGTHFLQSGSMGGEYKVLFYVDSGKTKQSGTSSGDEEKCTASDFNFIFGSSSEHKCKKLGRGLQSASGTDSNVLKGQPFVRGGSAALVSGLSFLDLNNPAGNKRRYSAWAESVPNFPQVVKQKITPLYELVKEVPCASVKRLYLKRALEEYLDEFDPCHCRPCQNGGMAIVVGTQCQCHCKPYTNGVACEQGVLVGNHEGGIDGGWSCWSSWGPCVEGKKIRTRECNNPYPSAGGKSCIGETSESSQCEDEELEHLRLLEPHCFPLSLVPKEFCSSPPALKDGFVQSEDVIFSVGKNIVYTCNEGYSLVGDSVARCGEDLQWVVGEMHCQKIACVLPVLMNGIQTHPRKPFYTVGEKVTLSCSGGMSLDGPSVFLCGSSLKWSPEMKNVHCMRKDASLTQAAPECQLWEKVQHSRCVCKMPYECGSSLDVCAQDERSKRMLALTVCKMHALHCQGRNYTLAGRSSCTLPALAQKACGACPLWEKCDAQSSRCVCREASECQEKGFSICVDVNGKEQTMSECEAGTLRCRGQSISITSTKACAAGHQ</sequence>
<dbReference type="AlphaFoldDB" id="A0A091DAL0"/>
<dbReference type="PROSITE" id="PS50092">
    <property type="entry name" value="TSP1"/>
    <property type="match status" value="2"/>
</dbReference>
<comment type="subunit">
    <text evidence="19">Monomer or dimer; as a C5b-7 complex it can also form multimeric rosettes. Component of the membrane attack complex (MAC), composed of complement C5b, C6, C7, C8A, C8B, C8G and multiple copies of the pore-forming subunit C9.</text>
</comment>
<evidence type="ECO:0000256" key="16">
    <source>
        <dbReference type="ARBA" id="ARBA00023298"/>
    </source>
</evidence>
<evidence type="ECO:0000256" key="7">
    <source>
        <dbReference type="ARBA" id="ARBA00022659"/>
    </source>
</evidence>
<keyword evidence="10" id="KW-0391">Immunity</keyword>
<dbReference type="InterPro" id="IPR020863">
    <property type="entry name" value="MACPF_CS"/>
</dbReference>
<dbReference type="SMART" id="SM00209">
    <property type="entry name" value="TSP1"/>
    <property type="match status" value="2"/>
</dbReference>
<dbReference type="InterPro" id="IPR000436">
    <property type="entry name" value="Sushi_SCR_CCP_dom"/>
</dbReference>
<comment type="caution">
    <text evidence="20">Lacks conserved residue(s) required for the propagation of feature annotation.</text>
</comment>
<dbReference type="GO" id="GO:0005579">
    <property type="term" value="C:membrane attack complex"/>
    <property type="evidence" value="ECO:0007669"/>
    <property type="project" value="UniProtKB-KW"/>
</dbReference>
<dbReference type="PRINTS" id="PR00764">
    <property type="entry name" value="COMPLEMENTC9"/>
</dbReference>
<dbReference type="SMART" id="SM00057">
    <property type="entry name" value="FIMAC"/>
    <property type="match status" value="2"/>
</dbReference>
<name>A0A091DAL0_FUKDA</name>
<comment type="similarity">
    <text evidence="3">Belongs to the complement C6/C7/C8/C9 family.</text>
</comment>
<evidence type="ECO:0000259" key="22">
    <source>
        <dbReference type="PROSITE" id="PS51412"/>
    </source>
</evidence>
<evidence type="ECO:0000256" key="18">
    <source>
        <dbReference type="ARBA" id="ARBA00093281"/>
    </source>
</evidence>
<dbReference type="Pfam" id="PF00084">
    <property type="entry name" value="Sushi"/>
    <property type="match status" value="2"/>
</dbReference>
<evidence type="ECO:0000256" key="2">
    <source>
        <dbReference type="ARBA" id="ARBA00004613"/>
    </source>
</evidence>
<evidence type="ECO:0000256" key="13">
    <source>
        <dbReference type="ARBA" id="ARBA00023136"/>
    </source>
</evidence>
<keyword evidence="14 20" id="KW-1015">Disulfide bond</keyword>
<dbReference type="Gene3D" id="2.20.100.10">
    <property type="entry name" value="Thrombospondin type-1 (TSP1) repeat"/>
    <property type="match status" value="2"/>
</dbReference>
<keyword evidence="13" id="KW-0472">Membrane</keyword>
<keyword evidence="6" id="KW-0399">Innate immunity</keyword>
<dbReference type="SUPFAM" id="SSF57535">
    <property type="entry name" value="Complement control module/SCR domain"/>
    <property type="match status" value="2"/>
</dbReference>
<dbReference type="Pfam" id="PF01823">
    <property type="entry name" value="MACPF"/>
    <property type="match status" value="1"/>
</dbReference>
<evidence type="ECO:0000256" key="20">
    <source>
        <dbReference type="PROSITE-ProRule" id="PRU00302"/>
    </source>
</evidence>